<dbReference type="Pfam" id="PF05099">
    <property type="entry name" value="TerB"/>
    <property type="match status" value="1"/>
</dbReference>
<dbReference type="Proteomes" id="UP001595908">
    <property type="component" value="Unassembled WGS sequence"/>
</dbReference>
<comment type="caution">
    <text evidence="3">The sequence shown here is derived from an EMBL/GenBank/DDBJ whole genome shotgun (WGS) entry which is preliminary data.</text>
</comment>
<dbReference type="GeneID" id="31237289"/>
<feature type="region of interest" description="Disordered" evidence="1">
    <location>
        <begin position="1"/>
        <end position="38"/>
    </location>
</feature>
<dbReference type="InterPro" id="IPR007791">
    <property type="entry name" value="DjlA_N"/>
</dbReference>
<feature type="domain" description="Co-chaperone DjlA N-terminal" evidence="2">
    <location>
        <begin position="63"/>
        <end position="181"/>
    </location>
</feature>
<organism evidence="3 4">
    <name type="scientific">Streptomyces atroolivaceus</name>
    <dbReference type="NCBI Taxonomy" id="66869"/>
    <lineage>
        <taxon>Bacteria</taxon>
        <taxon>Bacillati</taxon>
        <taxon>Actinomycetota</taxon>
        <taxon>Actinomycetes</taxon>
        <taxon>Kitasatosporales</taxon>
        <taxon>Streptomycetaceae</taxon>
        <taxon>Streptomyces</taxon>
    </lineage>
</organism>
<dbReference type="CDD" id="cd07176">
    <property type="entry name" value="terB"/>
    <property type="match status" value="1"/>
</dbReference>
<accession>A0ABV9VHZ3</accession>
<dbReference type="InterPro" id="IPR029024">
    <property type="entry name" value="TerB-like"/>
</dbReference>
<proteinExistence type="predicted"/>
<reference evidence="4" key="1">
    <citation type="journal article" date="2019" name="Int. J. Syst. Evol. Microbiol.">
        <title>The Global Catalogue of Microorganisms (GCM) 10K type strain sequencing project: providing services to taxonomists for standard genome sequencing and annotation.</title>
        <authorList>
            <consortium name="The Broad Institute Genomics Platform"/>
            <consortium name="The Broad Institute Genome Sequencing Center for Infectious Disease"/>
            <person name="Wu L."/>
            <person name="Ma J."/>
        </authorList>
    </citation>
    <scope>NUCLEOTIDE SEQUENCE [LARGE SCALE GENOMIC DNA]</scope>
    <source>
        <strain evidence="4">ICMP 257</strain>
    </source>
</reference>
<dbReference type="RefSeq" id="WP_033305483.1">
    <property type="nucleotide sequence ID" value="NZ_JBFBDJ010000022.1"/>
</dbReference>
<dbReference type="SUPFAM" id="SSF158682">
    <property type="entry name" value="TerB-like"/>
    <property type="match status" value="1"/>
</dbReference>
<dbReference type="EMBL" id="JBHSJE010000017">
    <property type="protein sequence ID" value="MFC4983411.1"/>
    <property type="molecule type" value="Genomic_DNA"/>
</dbReference>
<feature type="compositionally biased region" description="Gly residues" evidence="1">
    <location>
        <begin position="27"/>
        <end position="37"/>
    </location>
</feature>
<sequence>MAVWDRLKDQAKTLQQSQGARGPAAGHSGGQGSGGGSRAQLVGTLKTQLASLKTELKSGAYRDASMAMCALVAAADGQVDPAERQHVESMILGNEVLQNFPPEQLRTRFNKHVDQLSFNFQQGKAEVMQEIAKAAKKPTEARAVLQTGIVIAGADGNFSQAEHMVLREACTALGLSPAEFQL</sequence>
<gene>
    <name evidence="3" type="ORF">ACFPL4_34625</name>
</gene>
<protein>
    <submittedName>
        <fullName evidence="3">Tellurite resistance TerB family protein</fullName>
    </submittedName>
</protein>
<evidence type="ECO:0000259" key="2">
    <source>
        <dbReference type="Pfam" id="PF05099"/>
    </source>
</evidence>
<dbReference type="Gene3D" id="1.10.3680.10">
    <property type="entry name" value="TerB-like"/>
    <property type="match status" value="1"/>
</dbReference>
<evidence type="ECO:0000313" key="4">
    <source>
        <dbReference type="Proteomes" id="UP001595908"/>
    </source>
</evidence>
<evidence type="ECO:0000256" key="1">
    <source>
        <dbReference type="SAM" id="MobiDB-lite"/>
    </source>
</evidence>
<name>A0ABV9VHZ3_STRAZ</name>
<keyword evidence="4" id="KW-1185">Reference proteome</keyword>
<feature type="compositionally biased region" description="Basic and acidic residues" evidence="1">
    <location>
        <begin position="1"/>
        <end position="11"/>
    </location>
</feature>
<evidence type="ECO:0000313" key="3">
    <source>
        <dbReference type="EMBL" id="MFC4983411.1"/>
    </source>
</evidence>